<feature type="domain" description="IclR-ED" evidence="5">
    <location>
        <begin position="85"/>
        <end position="262"/>
    </location>
</feature>
<evidence type="ECO:0000313" key="6">
    <source>
        <dbReference type="EMBL" id="GAD27819.1"/>
    </source>
</evidence>
<dbReference type="PANTHER" id="PTHR30136:SF34">
    <property type="entry name" value="TRANSCRIPTIONAL REGULATOR"/>
    <property type="match status" value="1"/>
</dbReference>
<dbReference type="Pfam" id="PF09339">
    <property type="entry name" value="HTH_IclR"/>
    <property type="match status" value="1"/>
</dbReference>
<evidence type="ECO:0000313" key="7">
    <source>
        <dbReference type="Proteomes" id="UP000018209"/>
    </source>
</evidence>
<proteinExistence type="predicted"/>
<dbReference type="EMBL" id="BASM01000035">
    <property type="protein sequence ID" value="GAD27819.1"/>
    <property type="molecule type" value="Genomic_DNA"/>
</dbReference>
<dbReference type="InterPro" id="IPR029016">
    <property type="entry name" value="GAF-like_dom_sf"/>
</dbReference>
<accession>A0ABQ0J044</accession>
<dbReference type="SUPFAM" id="SSF55781">
    <property type="entry name" value="GAF domain-like"/>
    <property type="match status" value="1"/>
</dbReference>
<dbReference type="InterPro" id="IPR036388">
    <property type="entry name" value="WH-like_DNA-bd_sf"/>
</dbReference>
<dbReference type="InterPro" id="IPR014757">
    <property type="entry name" value="Tscrpt_reg_IclR_C"/>
</dbReference>
<reference evidence="6 7" key="1">
    <citation type="submission" date="2013-08" db="EMBL/GenBank/DDBJ databases">
        <title>Gluconobacter thailandicus NBRC 3257 whole genome sequence.</title>
        <authorList>
            <person name="Matsutani M."/>
            <person name="Yakushi T."/>
            <person name="Matsushita K."/>
        </authorList>
    </citation>
    <scope>NUCLEOTIDE SEQUENCE [LARGE SCALE GENOMIC DNA]</scope>
    <source>
        <strain evidence="6 7">NBRC 3257</strain>
    </source>
</reference>
<evidence type="ECO:0000259" key="4">
    <source>
        <dbReference type="PROSITE" id="PS51077"/>
    </source>
</evidence>
<dbReference type="InterPro" id="IPR005471">
    <property type="entry name" value="Tscrpt_reg_IclR_N"/>
</dbReference>
<feature type="domain" description="HTH iclR-type" evidence="4">
    <location>
        <begin position="24"/>
        <end position="84"/>
    </location>
</feature>
<dbReference type="SMART" id="SM00346">
    <property type="entry name" value="HTH_ICLR"/>
    <property type="match status" value="1"/>
</dbReference>
<keyword evidence="7" id="KW-1185">Reference proteome</keyword>
<keyword evidence="3" id="KW-0804">Transcription</keyword>
<evidence type="ECO:0000256" key="1">
    <source>
        <dbReference type="ARBA" id="ARBA00023015"/>
    </source>
</evidence>
<dbReference type="PANTHER" id="PTHR30136">
    <property type="entry name" value="HELIX-TURN-HELIX TRANSCRIPTIONAL REGULATOR, ICLR FAMILY"/>
    <property type="match status" value="1"/>
</dbReference>
<protein>
    <submittedName>
        <fullName evidence="6">IclR family transcriptional regulator</fullName>
    </submittedName>
</protein>
<sequence>MHCFFAEDHLPMDQPLPVPETEISLTFAKGLEVLRAFDGGQTDMTVADIARKVGHTRAATRRLVRTLECLGYVKGIEQRYRLTARALKLGLGFLQSRSIGHLVGPVLRAESLALGESISLALLDAMEAIYVFHNPADKVAEMAGHTIGSSMPLATTATGQAICAFLPSKVQQQVLTISKLSDVEHGELTRHLTEISVQGFALKDISPQGDLRALGVPAFNLDGDVAGALSIVFPVSRYDDAQIRHSLVPHLQRCATYLVSAL</sequence>
<dbReference type="PROSITE" id="PS51078">
    <property type="entry name" value="ICLR_ED"/>
    <property type="match status" value="1"/>
</dbReference>
<keyword evidence="1" id="KW-0805">Transcription regulation</keyword>
<name>A0ABQ0J044_GLUTH</name>
<gene>
    <name evidence="6" type="ORF">NBRC3257_2818</name>
</gene>
<dbReference type="Pfam" id="PF01614">
    <property type="entry name" value="IclR_C"/>
    <property type="match status" value="1"/>
</dbReference>
<dbReference type="InterPro" id="IPR036390">
    <property type="entry name" value="WH_DNA-bd_sf"/>
</dbReference>
<dbReference type="Gene3D" id="1.10.10.10">
    <property type="entry name" value="Winged helix-like DNA-binding domain superfamily/Winged helix DNA-binding domain"/>
    <property type="match status" value="1"/>
</dbReference>
<evidence type="ECO:0000256" key="2">
    <source>
        <dbReference type="ARBA" id="ARBA00023125"/>
    </source>
</evidence>
<evidence type="ECO:0000256" key="3">
    <source>
        <dbReference type="ARBA" id="ARBA00023163"/>
    </source>
</evidence>
<keyword evidence="2" id="KW-0238">DNA-binding</keyword>
<evidence type="ECO:0000259" key="5">
    <source>
        <dbReference type="PROSITE" id="PS51078"/>
    </source>
</evidence>
<dbReference type="Gene3D" id="3.30.450.40">
    <property type="match status" value="1"/>
</dbReference>
<dbReference type="PROSITE" id="PS51077">
    <property type="entry name" value="HTH_ICLR"/>
    <property type="match status" value="1"/>
</dbReference>
<dbReference type="SUPFAM" id="SSF46785">
    <property type="entry name" value="Winged helix' DNA-binding domain"/>
    <property type="match status" value="1"/>
</dbReference>
<comment type="caution">
    <text evidence="6">The sequence shown here is derived from an EMBL/GenBank/DDBJ whole genome shotgun (WGS) entry which is preliminary data.</text>
</comment>
<dbReference type="InterPro" id="IPR050707">
    <property type="entry name" value="HTH_MetabolicPath_Reg"/>
</dbReference>
<organism evidence="6 7">
    <name type="scientific">Gluconobacter thailandicus NBRC 3257</name>
    <dbReference type="NCBI Taxonomy" id="1381097"/>
    <lineage>
        <taxon>Bacteria</taxon>
        <taxon>Pseudomonadati</taxon>
        <taxon>Pseudomonadota</taxon>
        <taxon>Alphaproteobacteria</taxon>
        <taxon>Acetobacterales</taxon>
        <taxon>Acetobacteraceae</taxon>
        <taxon>Gluconobacter</taxon>
    </lineage>
</organism>
<dbReference type="Proteomes" id="UP000018209">
    <property type="component" value="Unassembled WGS sequence"/>
</dbReference>